<feature type="coiled-coil region" evidence="1">
    <location>
        <begin position="124"/>
        <end position="200"/>
    </location>
</feature>
<comment type="caution">
    <text evidence="3">The sequence shown here is derived from an EMBL/GenBank/DDBJ whole genome shotgun (WGS) entry which is preliminary data.</text>
</comment>
<evidence type="ECO:0000313" key="3">
    <source>
        <dbReference type="EMBL" id="KAJ7373255.1"/>
    </source>
</evidence>
<dbReference type="AlphaFoldDB" id="A0A9W9Z1I3"/>
<accession>A0A9W9Z1I3</accession>
<protein>
    <submittedName>
        <fullName evidence="3">Uncharacterized protein</fullName>
    </submittedName>
</protein>
<dbReference type="OrthoDB" id="5986176at2759"/>
<organism evidence="3 4">
    <name type="scientific">Desmophyllum pertusum</name>
    <dbReference type="NCBI Taxonomy" id="174260"/>
    <lineage>
        <taxon>Eukaryota</taxon>
        <taxon>Metazoa</taxon>
        <taxon>Cnidaria</taxon>
        <taxon>Anthozoa</taxon>
        <taxon>Hexacorallia</taxon>
        <taxon>Scleractinia</taxon>
        <taxon>Caryophylliina</taxon>
        <taxon>Caryophylliidae</taxon>
        <taxon>Desmophyllum</taxon>
    </lineage>
</organism>
<reference evidence="3" key="1">
    <citation type="submission" date="2023-01" db="EMBL/GenBank/DDBJ databases">
        <title>Genome assembly of the deep-sea coral Lophelia pertusa.</title>
        <authorList>
            <person name="Herrera S."/>
            <person name="Cordes E."/>
        </authorList>
    </citation>
    <scope>NUCLEOTIDE SEQUENCE</scope>
    <source>
        <strain evidence="3">USNM1676648</strain>
        <tissue evidence="3">Polyp</tissue>
    </source>
</reference>
<gene>
    <name evidence="3" type="ORF">OS493_012844</name>
</gene>
<evidence type="ECO:0000313" key="4">
    <source>
        <dbReference type="Proteomes" id="UP001163046"/>
    </source>
</evidence>
<proteinExistence type="predicted"/>
<name>A0A9W9Z1I3_9CNID</name>
<keyword evidence="1" id="KW-0175">Coiled coil</keyword>
<evidence type="ECO:0000256" key="1">
    <source>
        <dbReference type="SAM" id="Coils"/>
    </source>
</evidence>
<keyword evidence="4" id="KW-1185">Reference proteome</keyword>
<evidence type="ECO:0000256" key="2">
    <source>
        <dbReference type="SAM" id="MobiDB-lite"/>
    </source>
</evidence>
<dbReference type="Proteomes" id="UP001163046">
    <property type="component" value="Unassembled WGS sequence"/>
</dbReference>
<sequence length="836" mass="97539">MSEILGAYKEQKLEWTLKLGTEFPLQYVNRQASQQYEYLFCVEIPWPLLRVWCDLLEYTPVINPNYIDLLNSSVVDGWFTLRRDCQRINELLRRKASMVKQAYKKTVGRKRQELDEKVYKLSVRRTETESIEALKAEVEKCQNELEEWKRKYVDLENEKKKLYDNMKNEINKLGEEITDLKQVNKDLAEYVETLERKESLKCQGRKLDQLSPKQVGRKLKLLQNKAQCALWFCKSYGLELKNIEIEDQNGHSHKLDYCGMTSSGNYENLSQNEKNKIEQVLFLMDKFCMGDDVYHELTMMAEGLPKSYLIKQSRAQFNKTYHIERTPGKYPGASINFTTTLQDHVRELLRKEPELKGSKIQVKLSGDGARMTRTTNFMMMSFTLLQLNESVMSSKHNRTVAIINGPEKYETLKTSLSPFFHEVNQLISKGTLSIDGEEVELEFFLGGDMKFLLMILGLSSATADYACLWCKIHKDNRWDTSKHMGYYNEEPIRRTLEEIKSLCHSKDNFGCIHQPLLDIPITHIVPDELHLLLRITDKLLQNVIDEVLERDAVEDFEKSRGQPKGVYLNRLVKEINGLGISFSVWNKRNADGSESQVKEFTSLLGFQKKKLLYGFPSKLHECIYPDTCATVKKIWTDFGTLYDKISDFKLTETDANDIFVEGKAWIELFCSLRGVRPGYIRPRVTPYMHLIPYHLPFFVQKHGCLKKFTGQGVEKNNDDAKRILFQKSNKWDSAKDILCTESRQWDLKHHEREKGTYTKRKLAYWDHDIREIRKQKRSEIGASALSQDDTPDPTPEEDYSHFTLKQLRDIVKEKGLNRKGLSKLKKQELIDLIEKS</sequence>
<dbReference type="PANTHER" id="PTHR31424:SF3">
    <property type="entry name" value="RING-TYPE DOMAIN-CONTAINING PROTEIN"/>
    <property type="match status" value="1"/>
</dbReference>
<dbReference type="PANTHER" id="PTHR31424">
    <property type="entry name" value="PROTEIN CBG23806"/>
    <property type="match status" value="1"/>
</dbReference>
<dbReference type="EMBL" id="MU826831">
    <property type="protein sequence ID" value="KAJ7373255.1"/>
    <property type="molecule type" value="Genomic_DNA"/>
</dbReference>
<feature type="region of interest" description="Disordered" evidence="2">
    <location>
        <begin position="780"/>
        <end position="800"/>
    </location>
</feature>